<gene>
    <name evidence="3" type="ORF">AAX06_07810</name>
</gene>
<evidence type="ECO:0000256" key="2">
    <source>
        <dbReference type="SAM" id="Phobius"/>
    </source>
</evidence>
<dbReference type="Proteomes" id="UP000077465">
    <property type="component" value="Chromosome"/>
</dbReference>
<sequence>MATFFATVILLLPILLVWWLISPIHYPFTQNLSRPKIILHGILALLVLLIILAITAPPADQSTPEASDIIGLLLAMVALATLITKSIKTKKSRISVQAETKPVIIQDPRELQKEAEKSQPNEAKDYQARIEEEAKIRATQDAQFQAQQEELKQALASLQEELRATKTELSQTQDKLTEKNSALEEVLQSTKELLESQQHEQQSTKPEPKKIQKPAPNHDLVLGDDSVCIMVYTGSDGKTSSRPIIPRELKINKNGDWVISAVDIDASRVKSFRVDRISHLSHNGQEFTHQDDILSTLRAIEITL</sequence>
<evidence type="ECO:0000313" key="4">
    <source>
        <dbReference type="Proteomes" id="UP000077465"/>
    </source>
</evidence>
<dbReference type="AlphaFoldDB" id="A0AAC8PY88"/>
<evidence type="ECO:0000313" key="3">
    <source>
        <dbReference type="EMBL" id="AKG08069.1"/>
    </source>
</evidence>
<keyword evidence="2" id="KW-0812">Transmembrane</keyword>
<keyword evidence="2" id="KW-0472">Membrane</keyword>
<feature type="region of interest" description="Disordered" evidence="1">
    <location>
        <begin position="194"/>
        <end position="218"/>
    </location>
</feature>
<feature type="transmembrane region" description="Helical" evidence="2">
    <location>
        <begin position="69"/>
        <end position="87"/>
    </location>
</feature>
<reference evidence="3 4" key="1">
    <citation type="submission" date="2015-05" db="EMBL/GenBank/DDBJ databases">
        <authorList>
            <person name="Dickey A."/>
            <person name="Clawson M."/>
            <person name="Bono J."/>
            <person name="Loy J.D."/>
        </authorList>
    </citation>
    <scope>NUCLEOTIDE SEQUENCE [LARGE SCALE GENOMIC DNA]</scope>
    <source>
        <strain evidence="3 4">22581</strain>
    </source>
</reference>
<dbReference type="EMBL" id="CP011376">
    <property type="protein sequence ID" value="AKG08069.1"/>
    <property type="molecule type" value="Genomic_DNA"/>
</dbReference>
<dbReference type="RefSeq" id="WP_046699321.1">
    <property type="nucleotide sequence ID" value="NZ_CP011376.1"/>
</dbReference>
<accession>A0AAC8PY88</accession>
<dbReference type="PROSITE" id="PS52050">
    <property type="entry name" value="WYL"/>
    <property type="match status" value="1"/>
</dbReference>
<evidence type="ECO:0000256" key="1">
    <source>
        <dbReference type="SAM" id="MobiDB-lite"/>
    </source>
</evidence>
<proteinExistence type="predicted"/>
<name>A0AAC8PY88_9GAMM</name>
<organism evidence="3 4">
    <name type="scientific">Moraxella bovoculi</name>
    <dbReference type="NCBI Taxonomy" id="386891"/>
    <lineage>
        <taxon>Bacteria</taxon>
        <taxon>Pseudomonadati</taxon>
        <taxon>Pseudomonadota</taxon>
        <taxon>Gammaproteobacteria</taxon>
        <taxon>Moraxellales</taxon>
        <taxon>Moraxellaceae</taxon>
        <taxon>Moraxella</taxon>
    </lineage>
</organism>
<feature type="transmembrane region" description="Helical" evidence="2">
    <location>
        <begin position="6"/>
        <end position="25"/>
    </location>
</feature>
<keyword evidence="2" id="KW-1133">Transmembrane helix</keyword>
<feature type="transmembrane region" description="Helical" evidence="2">
    <location>
        <begin position="37"/>
        <end position="57"/>
    </location>
</feature>
<protein>
    <submittedName>
        <fullName evidence="3">Uncharacterized protein</fullName>
    </submittedName>
</protein>